<dbReference type="GO" id="GO:0032259">
    <property type="term" value="P:methylation"/>
    <property type="evidence" value="ECO:0007669"/>
    <property type="project" value="UniProtKB-KW"/>
</dbReference>
<reference evidence="1 2" key="1">
    <citation type="journal article" date="2015" name="Genome Announc.">
        <title>Expanding the biotechnology potential of lactobacilli through comparative genomics of 213 strains and associated genera.</title>
        <authorList>
            <person name="Sun Z."/>
            <person name="Harris H.M."/>
            <person name="McCann A."/>
            <person name="Guo C."/>
            <person name="Argimon S."/>
            <person name="Zhang W."/>
            <person name="Yang X."/>
            <person name="Jeffery I.B."/>
            <person name="Cooney J.C."/>
            <person name="Kagawa T.F."/>
            <person name="Liu W."/>
            <person name="Song Y."/>
            <person name="Salvetti E."/>
            <person name="Wrobel A."/>
            <person name="Rasinkangas P."/>
            <person name="Parkhill J."/>
            <person name="Rea M.C."/>
            <person name="O'Sullivan O."/>
            <person name="Ritari J."/>
            <person name="Douillard F.P."/>
            <person name="Paul Ross R."/>
            <person name="Yang R."/>
            <person name="Briner A.E."/>
            <person name="Felis G.E."/>
            <person name="de Vos W.M."/>
            <person name="Barrangou R."/>
            <person name="Klaenhammer T.R."/>
            <person name="Caufield P.W."/>
            <person name="Cui Y."/>
            <person name="Zhang H."/>
            <person name="O'Toole P.W."/>
        </authorList>
    </citation>
    <scope>NUCLEOTIDE SEQUENCE [LARGE SCALE GENOMIC DNA]</scope>
    <source>
        <strain evidence="1 2">DSM 14340</strain>
    </source>
</reference>
<proteinExistence type="predicted"/>
<sequence>MQNLTYEQQLQQSQVWFQTVPAIQNQIDAIQVSLRHLKQRQLPLHNLPVLGIDEALYLELLLQATQGAWPTVTEVQLLARIRQTDHLLRNFRQYIQNQFGMWAYVTQDLTQTMAQQLPNWRFLEIMAGNGYVSAGLRAAGAEVVCTDSLAWTAENETGRQLVTTVEALDAQQAIAQYGSSVDAVLMSWSPNGVPIDNVILEQLRQMPVRPVLLCLGERFGATNSTEFWQNAQYHNDRRISQINRYLRPFDLMRDRFYWIN</sequence>
<dbReference type="EMBL" id="AZEX01000001">
    <property type="protein sequence ID" value="KRL62110.1"/>
    <property type="molecule type" value="Genomic_DNA"/>
</dbReference>
<protein>
    <submittedName>
        <fullName evidence="1">SAM-dependent methyltransferase</fullName>
    </submittedName>
</protein>
<dbReference type="SUPFAM" id="SSF53335">
    <property type="entry name" value="S-adenosyl-L-methionine-dependent methyltransferases"/>
    <property type="match status" value="1"/>
</dbReference>
<dbReference type="PATRIC" id="fig|1423747.3.peg.1003"/>
<dbReference type="OrthoDB" id="2248737at2"/>
<dbReference type="AlphaFoldDB" id="A0A0R1S0K9"/>
<gene>
    <name evidence="1" type="ORF">FC69_GL000982</name>
</gene>
<name>A0A0R1S0K9_9LACO</name>
<keyword evidence="1" id="KW-0489">Methyltransferase</keyword>
<comment type="caution">
    <text evidence="1">The sequence shown here is derived from an EMBL/GenBank/DDBJ whole genome shotgun (WGS) entry which is preliminary data.</text>
</comment>
<dbReference type="InterPro" id="IPR029063">
    <property type="entry name" value="SAM-dependent_MTases_sf"/>
</dbReference>
<evidence type="ECO:0000313" key="2">
    <source>
        <dbReference type="Proteomes" id="UP000051264"/>
    </source>
</evidence>
<accession>A0A0R1S0K9</accession>
<dbReference type="RefSeq" id="WP_025082551.1">
    <property type="nucleotide sequence ID" value="NZ_AZEX01000001.1"/>
</dbReference>
<keyword evidence="1" id="KW-0808">Transferase</keyword>
<organism evidence="1 2">
    <name type="scientific">Latilactobacillus fuchuensis DSM 14340 = JCM 11249</name>
    <dbReference type="NCBI Taxonomy" id="1423747"/>
    <lineage>
        <taxon>Bacteria</taxon>
        <taxon>Bacillati</taxon>
        <taxon>Bacillota</taxon>
        <taxon>Bacilli</taxon>
        <taxon>Lactobacillales</taxon>
        <taxon>Lactobacillaceae</taxon>
        <taxon>Latilactobacillus</taxon>
    </lineage>
</organism>
<dbReference type="GO" id="GO:0008168">
    <property type="term" value="F:methyltransferase activity"/>
    <property type="evidence" value="ECO:0007669"/>
    <property type="project" value="UniProtKB-KW"/>
</dbReference>
<dbReference type="eggNOG" id="ENOG5032Y99">
    <property type="taxonomic scope" value="Bacteria"/>
</dbReference>
<dbReference type="Proteomes" id="UP000051264">
    <property type="component" value="Unassembled WGS sequence"/>
</dbReference>
<dbReference type="STRING" id="1423747.FC69_GL000982"/>
<evidence type="ECO:0000313" key="1">
    <source>
        <dbReference type="EMBL" id="KRL62110.1"/>
    </source>
</evidence>
<dbReference type="Gene3D" id="3.40.50.150">
    <property type="entry name" value="Vaccinia Virus protein VP39"/>
    <property type="match status" value="1"/>
</dbReference>